<organism evidence="2">
    <name type="scientific">Nothobranchius furzeri</name>
    <name type="common">Turquoise killifish</name>
    <dbReference type="NCBI Taxonomy" id="105023"/>
    <lineage>
        <taxon>Eukaryota</taxon>
        <taxon>Metazoa</taxon>
        <taxon>Chordata</taxon>
        <taxon>Craniata</taxon>
        <taxon>Vertebrata</taxon>
        <taxon>Euteleostomi</taxon>
        <taxon>Actinopterygii</taxon>
        <taxon>Neopterygii</taxon>
        <taxon>Teleostei</taxon>
        <taxon>Neoteleostei</taxon>
        <taxon>Acanthomorphata</taxon>
        <taxon>Ovalentaria</taxon>
        <taxon>Atherinomorphae</taxon>
        <taxon>Cyprinodontiformes</taxon>
        <taxon>Nothobranchiidae</taxon>
        <taxon>Nothobranchius</taxon>
    </lineage>
</organism>
<gene>
    <name evidence="2" type="primary">Nfu_g_1_017161</name>
</gene>
<protein>
    <submittedName>
        <fullName evidence="2">Uncharacterized protein</fullName>
    </submittedName>
</protein>
<dbReference type="AlphaFoldDB" id="A0A1A8V1N2"/>
<accession>A0A1A8V1N2</accession>
<proteinExistence type="predicted"/>
<sequence>MFAVANETSARYRETSPAFQKEPKMGRWNKAAGETFINAPSDPSLKKQTPASADSGKPTGRVSSNASLKTFSETSPRGAETTSWLHYGAQQGPKYIQGLQPYLLRVGGVSLQQQYPSGFCRNQQNHPACWNEAMTTSETLLPGLFWVIKCL</sequence>
<dbReference type="EMBL" id="HAEJ01013284">
    <property type="protein sequence ID" value="SBS53741.1"/>
    <property type="molecule type" value="Transcribed_RNA"/>
</dbReference>
<feature type="compositionally biased region" description="Polar residues" evidence="1">
    <location>
        <begin position="61"/>
        <end position="80"/>
    </location>
</feature>
<evidence type="ECO:0000313" key="2">
    <source>
        <dbReference type="EMBL" id="SBS53741.1"/>
    </source>
</evidence>
<feature type="region of interest" description="Disordered" evidence="1">
    <location>
        <begin position="1"/>
        <end position="80"/>
    </location>
</feature>
<name>A0A1A8V1N2_NOTFU</name>
<reference evidence="2" key="1">
    <citation type="submission" date="2016-05" db="EMBL/GenBank/DDBJ databases">
        <authorList>
            <person name="Lavstsen T."/>
            <person name="Jespersen J.S."/>
        </authorList>
    </citation>
    <scope>NUCLEOTIDE SEQUENCE</scope>
    <source>
        <tissue evidence="2">Brain</tissue>
    </source>
</reference>
<reference evidence="2" key="2">
    <citation type="submission" date="2016-06" db="EMBL/GenBank/DDBJ databases">
        <title>The genome of a short-lived fish provides insights into sex chromosome evolution and the genetic control of aging.</title>
        <authorList>
            <person name="Reichwald K."/>
            <person name="Felder M."/>
            <person name="Petzold A."/>
            <person name="Koch P."/>
            <person name="Groth M."/>
            <person name="Platzer M."/>
        </authorList>
    </citation>
    <scope>NUCLEOTIDE SEQUENCE</scope>
    <source>
        <tissue evidence="2">Brain</tissue>
    </source>
</reference>
<evidence type="ECO:0000256" key="1">
    <source>
        <dbReference type="SAM" id="MobiDB-lite"/>
    </source>
</evidence>